<gene>
    <name evidence="1" type="ORF">POPTR_002G087800</name>
</gene>
<dbReference type="EMBL" id="CM009291">
    <property type="protein sequence ID" value="PNT48619.1"/>
    <property type="molecule type" value="Genomic_DNA"/>
</dbReference>
<keyword evidence="2" id="KW-1185">Reference proteome</keyword>
<evidence type="ECO:0000313" key="1">
    <source>
        <dbReference type="EMBL" id="PNT48619.1"/>
    </source>
</evidence>
<protein>
    <submittedName>
        <fullName evidence="1">Uncharacterized protein</fullName>
    </submittedName>
</protein>
<name>A0A2K2BFQ9_POPTR</name>
<dbReference type="AlphaFoldDB" id="A0A2K2BFQ9"/>
<sequence>MIEGNLCYSPPFSLSAFYFGKEKKRTLHPLKHQLLHKTKFSNLICIIGAAVTRYRGPCGRHCLHCCVSIWIYVEV</sequence>
<dbReference type="InParanoid" id="A0A2K2BFQ9"/>
<evidence type="ECO:0000313" key="2">
    <source>
        <dbReference type="Proteomes" id="UP000006729"/>
    </source>
</evidence>
<organism evidence="1 2">
    <name type="scientific">Populus trichocarpa</name>
    <name type="common">Western balsam poplar</name>
    <name type="synonym">Populus balsamifera subsp. trichocarpa</name>
    <dbReference type="NCBI Taxonomy" id="3694"/>
    <lineage>
        <taxon>Eukaryota</taxon>
        <taxon>Viridiplantae</taxon>
        <taxon>Streptophyta</taxon>
        <taxon>Embryophyta</taxon>
        <taxon>Tracheophyta</taxon>
        <taxon>Spermatophyta</taxon>
        <taxon>Magnoliopsida</taxon>
        <taxon>eudicotyledons</taxon>
        <taxon>Gunneridae</taxon>
        <taxon>Pentapetalae</taxon>
        <taxon>rosids</taxon>
        <taxon>fabids</taxon>
        <taxon>Malpighiales</taxon>
        <taxon>Salicaceae</taxon>
        <taxon>Saliceae</taxon>
        <taxon>Populus</taxon>
    </lineage>
</organism>
<reference evidence="1 2" key="1">
    <citation type="journal article" date="2006" name="Science">
        <title>The genome of black cottonwood, Populus trichocarpa (Torr. &amp; Gray).</title>
        <authorList>
            <person name="Tuskan G.A."/>
            <person name="Difazio S."/>
            <person name="Jansson S."/>
            <person name="Bohlmann J."/>
            <person name="Grigoriev I."/>
            <person name="Hellsten U."/>
            <person name="Putnam N."/>
            <person name="Ralph S."/>
            <person name="Rombauts S."/>
            <person name="Salamov A."/>
            <person name="Schein J."/>
            <person name="Sterck L."/>
            <person name="Aerts A."/>
            <person name="Bhalerao R.R."/>
            <person name="Bhalerao R.P."/>
            <person name="Blaudez D."/>
            <person name="Boerjan W."/>
            <person name="Brun A."/>
            <person name="Brunner A."/>
            <person name="Busov V."/>
            <person name="Campbell M."/>
            <person name="Carlson J."/>
            <person name="Chalot M."/>
            <person name="Chapman J."/>
            <person name="Chen G.L."/>
            <person name="Cooper D."/>
            <person name="Coutinho P.M."/>
            <person name="Couturier J."/>
            <person name="Covert S."/>
            <person name="Cronk Q."/>
            <person name="Cunningham R."/>
            <person name="Davis J."/>
            <person name="Degroeve S."/>
            <person name="Dejardin A."/>
            <person name="Depamphilis C."/>
            <person name="Detter J."/>
            <person name="Dirks B."/>
            <person name="Dubchak I."/>
            <person name="Duplessis S."/>
            <person name="Ehlting J."/>
            <person name="Ellis B."/>
            <person name="Gendler K."/>
            <person name="Goodstein D."/>
            <person name="Gribskov M."/>
            <person name="Grimwood J."/>
            <person name="Groover A."/>
            <person name="Gunter L."/>
            <person name="Hamberger B."/>
            <person name="Heinze B."/>
            <person name="Helariutta Y."/>
            <person name="Henrissat B."/>
            <person name="Holligan D."/>
            <person name="Holt R."/>
            <person name="Huang W."/>
            <person name="Islam-Faridi N."/>
            <person name="Jones S."/>
            <person name="Jones-Rhoades M."/>
            <person name="Jorgensen R."/>
            <person name="Joshi C."/>
            <person name="Kangasjarvi J."/>
            <person name="Karlsson J."/>
            <person name="Kelleher C."/>
            <person name="Kirkpatrick R."/>
            <person name="Kirst M."/>
            <person name="Kohler A."/>
            <person name="Kalluri U."/>
            <person name="Larimer F."/>
            <person name="Leebens-Mack J."/>
            <person name="Leple J.C."/>
            <person name="Locascio P."/>
            <person name="Lou Y."/>
            <person name="Lucas S."/>
            <person name="Martin F."/>
            <person name="Montanini B."/>
            <person name="Napoli C."/>
            <person name="Nelson D.R."/>
            <person name="Nelson C."/>
            <person name="Nieminen K."/>
            <person name="Nilsson O."/>
            <person name="Pereda V."/>
            <person name="Peter G."/>
            <person name="Philippe R."/>
            <person name="Pilate G."/>
            <person name="Poliakov A."/>
            <person name="Razumovskaya J."/>
            <person name="Richardson P."/>
            <person name="Rinaldi C."/>
            <person name="Ritland K."/>
            <person name="Rouze P."/>
            <person name="Ryaboy D."/>
            <person name="Schmutz J."/>
            <person name="Schrader J."/>
            <person name="Segerman B."/>
            <person name="Shin H."/>
            <person name="Siddiqui A."/>
            <person name="Sterky F."/>
            <person name="Terry A."/>
            <person name="Tsai C.J."/>
            <person name="Uberbacher E."/>
            <person name="Unneberg P."/>
            <person name="Vahala J."/>
            <person name="Wall K."/>
            <person name="Wessler S."/>
            <person name="Yang G."/>
            <person name="Yin T."/>
            <person name="Douglas C."/>
            <person name="Marra M."/>
            <person name="Sandberg G."/>
            <person name="Van de Peer Y."/>
            <person name="Rokhsar D."/>
        </authorList>
    </citation>
    <scope>NUCLEOTIDE SEQUENCE [LARGE SCALE GENOMIC DNA]</scope>
    <source>
        <strain evidence="2">cv. Nisqually</strain>
    </source>
</reference>
<dbReference type="Proteomes" id="UP000006729">
    <property type="component" value="Chromosome 2"/>
</dbReference>
<accession>A0A2K2BFQ9</accession>
<proteinExistence type="predicted"/>